<dbReference type="RefSeq" id="XP_044569290.1">
    <property type="nucleotide sequence ID" value="XM_044708208.1"/>
</dbReference>
<reference evidence="2 3" key="1">
    <citation type="journal article" date="2019" name="Sci. Rep.">
        <title>Nanopore sequencing improves the draft genome of the human pathogenic amoeba Naegleria fowleri.</title>
        <authorList>
            <person name="Liechti N."/>
            <person name="Schurch N."/>
            <person name="Bruggmann R."/>
            <person name="Wittwer M."/>
        </authorList>
    </citation>
    <scope>NUCLEOTIDE SEQUENCE [LARGE SCALE GENOMIC DNA]</scope>
    <source>
        <strain evidence="2 3">ATCC 30894</strain>
    </source>
</reference>
<protein>
    <submittedName>
        <fullName evidence="2">Uncharacterized protein</fullName>
    </submittedName>
</protein>
<feature type="compositionally biased region" description="Polar residues" evidence="1">
    <location>
        <begin position="137"/>
        <end position="159"/>
    </location>
</feature>
<dbReference type="AlphaFoldDB" id="A0A6A5C5K5"/>
<feature type="compositionally biased region" description="Low complexity" evidence="1">
    <location>
        <begin position="16"/>
        <end position="26"/>
    </location>
</feature>
<dbReference type="Proteomes" id="UP000444721">
    <property type="component" value="Unassembled WGS sequence"/>
</dbReference>
<keyword evidence="3" id="KW-1185">Reference proteome</keyword>
<dbReference type="EMBL" id="VFQX01000002">
    <property type="protein sequence ID" value="KAF0984577.1"/>
    <property type="molecule type" value="Genomic_DNA"/>
</dbReference>
<sequence length="183" mass="20908">MSSDNNNISNKEENDSSSSLTHQSSSTMNKLKHKDEPPTMISKIDLQNKELIRAMENLPSTHQFLSNLSSSTTPFRSEPSSTLIQMIPDLIQIHRVVHELLPKPNKGLWEPQFNLDPFLLNYMALFYQQQQQQQQQLDATNNNHTSISDDGNTLVQTSNKDNHNNQQQQQQLSSVVPQRLSKL</sequence>
<dbReference type="VEuPathDB" id="AmoebaDB:FDP41_000476"/>
<evidence type="ECO:0000313" key="3">
    <source>
        <dbReference type="Proteomes" id="UP000444721"/>
    </source>
</evidence>
<dbReference type="GeneID" id="68107694"/>
<dbReference type="OrthoDB" id="10496872at2759"/>
<proteinExistence type="predicted"/>
<comment type="caution">
    <text evidence="2">The sequence shown here is derived from an EMBL/GenBank/DDBJ whole genome shotgun (WGS) entry which is preliminary data.</text>
</comment>
<feature type="region of interest" description="Disordered" evidence="1">
    <location>
        <begin position="134"/>
        <end position="183"/>
    </location>
</feature>
<gene>
    <name evidence="2" type="ORF">FDP41_000476</name>
</gene>
<organism evidence="2 3">
    <name type="scientific">Naegleria fowleri</name>
    <name type="common">Brain eating amoeba</name>
    <dbReference type="NCBI Taxonomy" id="5763"/>
    <lineage>
        <taxon>Eukaryota</taxon>
        <taxon>Discoba</taxon>
        <taxon>Heterolobosea</taxon>
        <taxon>Tetramitia</taxon>
        <taxon>Eutetramitia</taxon>
        <taxon>Vahlkampfiidae</taxon>
        <taxon>Naegleria</taxon>
    </lineage>
</organism>
<accession>A0A6A5C5K5</accession>
<dbReference type="VEuPathDB" id="AmoebaDB:NF0060230"/>
<name>A0A6A5C5K5_NAEFO</name>
<evidence type="ECO:0000256" key="1">
    <source>
        <dbReference type="SAM" id="MobiDB-lite"/>
    </source>
</evidence>
<feature type="region of interest" description="Disordered" evidence="1">
    <location>
        <begin position="1"/>
        <end position="38"/>
    </location>
</feature>
<evidence type="ECO:0000313" key="2">
    <source>
        <dbReference type="EMBL" id="KAF0984577.1"/>
    </source>
</evidence>